<name>A0A645B186_9ZZZZ</name>
<proteinExistence type="predicted"/>
<dbReference type="InterPro" id="IPR012902">
    <property type="entry name" value="N_methyl_site"/>
</dbReference>
<accession>A0A645B186</accession>
<keyword evidence="1" id="KW-0812">Transmembrane</keyword>
<dbReference type="InterPro" id="IPR045584">
    <property type="entry name" value="Pilin-like"/>
</dbReference>
<evidence type="ECO:0008006" key="3">
    <source>
        <dbReference type="Google" id="ProtNLM"/>
    </source>
</evidence>
<gene>
    <name evidence="2" type="ORF">SDC9_105152</name>
</gene>
<keyword evidence="1" id="KW-0472">Membrane</keyword>
<dbReference type="NCBIfam" id="TIGR02532">
    <property type="entry name" value="IV_pilin_GFxxxE"/>
    <property type="match status" value="1"/>
</dbReference>
<evidence type="ECO:0000256" key="1">
    <source>
        <dbReference type="SAM" id="Phobius"/>
    </source>
</evidence>
<organism evidence="2">
    <name type="scientific">bioreactor metagenome</name>
    <dbReference type="NCBI Taxonomy" id="1076179"/>
    <lineage>
        <taxon>unclassified sequences</taxon>
        <taxon>metagenomes</taxon>
        <taxon>ecological metagenomes</taxon>
    </lineage>
</organism>
<dbReference type="Pfam" id="PF07963">
    <property type="entry name" value="N_methyl"/>
    <property type="match status" value="1"/>
</dbReference>
<evidence type="ECO:0000313" key="2">
    <source>
        <dbReference type="EMBL" id="MPM58321.1"/>
    </source>
</evidence>
<feature type="transmembrane region" description="Helical" evidence="1">
    <location>
        <begin position="12"/>
        <end position="33"/>
    </location>
</feature>
<sequence>MKKLRSKKGFTLMEMLIVVAIIGILVAIAVPVFSTQLNTAKVQVDAANLRSAESMAVADYMLNTRTGAATYCFNYTEETHTLEIAYGTAPALAATGSVRGEASGNTGNTIKVVVTDGDVTSATWAAP</sequence>
<reference evidence="2" key="1">
    <citation type="submission" date="2019-08" db="EMBL/GenBank/DDBJ databases">
        <authorList>
            <person name="Kucharzyk K."/>
            <person name="Murdoch R.W."/>
            <person name="Higgins S."/>
            <person name="Loffler F."/>
        </authorList>
    </citation>
    <scope>NUCLEOTIDE SEQUENCE</scope>
</reference>
<dbReference type="Gene3D" id="3.30.700.10">
    <property type="entry name" value="Glycoprotein, Type 4 Pilin"/>
    <property type="match status" value="1"/>
</dbReference>
<dbReference type="SUPFAM" id="SSF54523">
    <property type="entry name" value="Pili subunits"/>
    <property type="match status" value="1"/>
</dbReference>
<protein>
    <recommendedName>
        <fullName evidence="3">Prepilin-type N-terminal cleavage/methylation domain-containing protein</fullName>
    </recommendedName>
</protein>
<comment type="caution">
    <text evidence="2">The sequence shown here is derived from an EMBL/GenBank/DDBJ whole genome shotgun (WGS) entry which is preliminary data.</text>
</comment>
<dbReference type="EMBL" id="VSSQ01016702">
    <property type="protein sequence ID" value="MPM58321.1"/>
    <property type="molecule type" value="Genomic_DNA"/>
</dbReference>
<dbReference type="AlphaFoldDB" id="A0A645B186"/>
<keyword evidence="1" id="KW-1133">Transmembrane helix</keyword>